<sequence length="115" mass="13359">MSLVECKACGHRNYEKLFKCRKCGTLTRFGTEKQQLRRFALGVALIIAELMLLKNPTKEDHFRKALELERIPSSFTVEHDLELYDYHDYYLFSALSVGRQGHKTLLTFGFLSLVI</sequence>
<accession>A0ABM9I4M8</accession>
<reference evidence="1 2" key="1">
    <citation type="submission" date="2023-03" db="EMBL/GenBank/DDBJ databases">
        <authorList>
            <person name="Pearce D."/>
        </authorList>
    </citation>
    <scope>NUCLEOTIDE SEQUENCE [LARGE SCALE GENOMIC DNA]</scope>
    <source>
        <strain evidence="1">Msz</strain>
    </source>
</reference>
<evidence type="ECO:0000313" key="2">
    <source>
        <dbReference type="Proteomes" id="UP001162030"/>
    </source>
</evidence>
<organism evidence="1 2">
    <name type="scientific">Methylocaldum szegediense</name>
    <dbReference type="NCBI Taxonomy" id="73780"/>
    <lineage>
        <taxon>Bacteria</taxon>
        <taxon>Pseudomonadati</taxon>
        <taxon>Pseudomonadota</taxon>
        <taxon>Gammaproteobacteria</taxon>
        <taxon>Methylococcales</taxon>
        <taxon>Methylococcaceae</taxon>
        <taxon>Methylocaldum</taxon>
    </lineage>
</organism>
<dbReference type="RefSeq" id="WP_026611045.1">
    <property type="nucleotide sequence ID" value="NZ_OX458333.1"/>
</dbReference>
<evidence type="ECO:0000313" key="1">
    <source>
        <dbReference type="EMBL" id="CAI8890066.1"/>
    </source>
</evidence>
<proteinExistence type="predicted"/>
<dbReference type="EMBL" id="OX458333">
    <property type="protein sequence ID" value="CAI8890066.1"/>
    <property type="molecule type" value="Genomic_DNA"/>
</dbReference>
<protein>
    <submittedName>
        <fullName evidence="1">Uncharacterized protein</fullName>
    </submittedName>
</protein>
<name>A0ABM9I4M8_9GAMM</name>
<keyword evidence="2" id="KW-1185">Reference proteome</keyword>
<dbReference type="Proteomes" id="UP001162030">
    <property type="component" value="Chromosome"/>
</dbReference>
<gene>
    <name evidence="1" type="ORF">MSZNOR_3230</name>
</gene>